<accession>A0ABS0PA84</accession>
<dbReference type="Proteomes" id="UP001194539">
    <property type="component" value="Unassembled WGS sequence"/>
</dbReference>
<dbReference type="PROSITE" id="PS51462">
    <property type="entry name" value="NUDIX"/>
    <property type="match status" value="1"/>
</dbReference>
<dbReference type="InterPro" id="IPR015797">
    <property type="entry name" value="NUDIX_hydrolase-like_dom_sf"/>
</dbReference>
<dbReference type="Gene3D" id="3.90.79.10">
    <property type="entry name" value="Nucleoside Triphosphate Pyrophosphohydrolase"/>
    <property type="match status" value="1"/>
</dbReference>
<dbReference type="PANTHER" id="PTHR21340">
    <property type="entry name" value="DIADENOSINE 5,5-P1,P4-TETRAPHOSPHATE PYROPHOSPHOHYDROLASE MUTT"/>
    <property type="match status" value="1"/>
</dbReference>
<evidence type="ECO:0000313" key="2">
    <source>
        <dbReference type="EMBL" id="MBH5390223.1"/>
    </source>
</evidence>
<dbReference type="SUPFAM" id="SSF55811">
    <property type="entry name" value="Nudix"/>
    <property type="match status" value="1"/>
</dbReference>
<keyword evidence="3" id="KW-1185">Reference proteome</keyword>
<name>A0ABS0PA84_9BRAD</name>
<dbReference type="InterPro" id="IPR051325">
    <property type="entry name" value="Nudix_hydrolase_domain"/>
</dbReference>
<dbReference type="EMBL" id="JACEGD010000030">
    <property type="protein sequence ID" value="MBH5390223.1"/>
    <property type="molecule type" value="Genomic_DNA"/>
</dbReference>
<feature type="domain" description="Nudix hydrolase" evidence="1">
    <location>
        <begin position="1"/>
        <end position="148"/>
    </location>
</feature>
<dbReference type="CDD" id="cd04662">
    <property type="entry name" value="NUDIX_Hydrolase"/>
    <property type="match status" value="1"/>
</dbReference>
<dbReference type="PANTHER" id="PTHR21340:SF7">
    <property type="entry name" value="NUDIX HYDROLASE DOMAIN-CONTAINING PROTEIN"/>
    <property type="match status" value="1"/>
</dbReference>
<dbReference type="RefSeq" id="WP_197968379.1">
    <property type="nucleotide sequence ID" value="NZ_JACEGD010000030.1"/>
</dbReference>
<evidence type="ECO:0000259" key="1">
    <source>
        <dbReference type="PROSITE" id="PS51462"/>
    </source>
</evidence>
<sequence>MPSNSAGIIAYRKREEIEVLLVHPGGPFWRSKDLGAWSIPKGEYADAGDAEAAARREFAEELGVEVTVPLTALGQVKQRGGKVVTAFAAKLDIDTASIRSNTFEMEWPPRSGKRQTFPEVDRAAWFTLEAAQARINSGQRPLLDRLAQLISGERLAPTPP</sequence>
<reference evidence="2 3" key="1">
    <citation type="submission" date="2020-07" db="EMBL/GenBank/DDBJ databases">
        <title>Bradyrhizobium diversity isolated from nodules of indigenous legumes of Western Australia.</title>
        <authorList>
            <person name="Klepa M.S."/>
        </authorList>
    </citation>
    <scope>NUCLEOTIDE SEQUENCE [LARGE SCALE GENOMIC DNA]</scope>
    <source>
        <strain evidence="2 3">CNPSo 4019</strain>
    </source>
</reference>
<dbReference type="Pfam" id="PF00293">
    <property type="entry name" value="NUDIX"/>
    <property type="match status" value="1"/>
</dbReference>
<evidence type="ECO:0000313" key="3">
    <source>
        <dbReference type="Proteomes" id="UP001194539"/>
    </source>
</evidence>
<gene>
    <name evidence="2" type="ORF">H1B27_28640</name>
</gene>
<dbReference type="InterPro" id="IPR000086">
    <property type="entry name" value="NUDIX_hydrolase_dom"/>
</dbReference>
<organism evidence="2 3">
    <name type="scientific">Bradyrhizobium diversitatis</name>
    <dbReference type="NCBI Taxonomy" id="2755406"/>
    <lineage>
        <taxon>Bacteria</taxon>
        <taxon>Pseudomonadati</taxon>
        <taxon>Pseudomonadota</taxon>
        <taxon>Alphaproteobacteria</taxon>
        <taxon>Hyphomicrobiales</taxon>
        <taxon>Nitrobacteraceae</taxon>
        <taxon>Bradyrhizobium</taxon>
    </lineage>
</organism>
<comment type="caution">
    <text evidence="2">The sequence shown here is derived from an EMBL/GenBank/DDBJ whole genome shotgun (WGS) entry which is preliminary data.</text>
</comment>
<proteinExistence type="predicted"/>
<protein>
    <submittedName>
        <fullName evidence="2">NUDIX domain-containing protein</fullName>
    </submittedName>
</protein>